<dbReference type="SUPFAM" id="SSF52833">
    <property type="entry name" value="Thioredoxin-like"/>
    <property type="match status" value="1"/>
</dbReference>
<protein>
    <recommendedName>
        <fullName evidence="3 4">Thioredoxin</fullName>
    </recommendedName>
</protein>
<evidence type="ECO:0000256" key="1">
    <source>
        <dbReference type="ARBA" id="ARBA00023157"/>
    </source>
</evidence>
<evidence type="ECO:0000256" key="2">
    <source>
        <dbReference type="ARBA" id="ARBA00023284"/>
    </source>
</evidence>
<evidence type="ECO:0000256" key="5">
    <source>
        <dbReference type="PIRSR" id="PIRSR000077-1"/>
    </source>
</evidence>
<dbReference type="OrthoDB" id="9790390at2"/>
<evidence type="ECO:0000256" key="6">
    <source>
        <dbReference type="PIRSR" id="PIRSR000077-4"/>
    </source>
</evidence>
<name>V5C5H6_9GAMM</name>
<dbReference type="RefSeq" id="WP_023493302.1">
    <property type="nucleotide sequence ID" value="NZ_AYLO01000011.1"/>
</dbReference>
<dbReference type="InterPro" id="IPR005746">
    <property type="entry name" value="Thioredoxin"/>
</dbReference>
<dbReference type="PROSITE" id="PS51352">
    <property type="entry name" value="THIOREDOXIN_2"/>
    <property type="match status" value="1"/>
</dbReference>
<organism evidence="8 9">
    <name type="scientific">Methyloglobulus morosus KoM1</name>
    <dbReference type="NCBI Taxonomy" id="1116472"/>
    <lineage>
        <taxon>Bacteria</taxon>
        <taxon>Pseudomonadati</taxon>
        <taxon>Pseudomonadota</taxon>
        <taxon>Gammaproteobacteria</taxon>
        <taxon>Methylococcales</taxon>
        <taxon>Methylococcaceae</taxon>
        <taxon>Methyloglobulus</taxon>
    </lineage>
</organism>
<reference evidence="8 9" key="1">
    <citation type="journal article" date="2013" name="Genome Announc.">
        <title>Draft Genome Sequence of the Methanotrophic Gammaproteobacterium Methyloglobulus morosus DSM 22980 Strain KoM1.</title>
        <authorList>
            <person name="Poehlein A."/>
            <person name="Deutzmann J.S."/>
            <person name="Daniel R."/>
            <person name="Simeonova D.D."/>
        </authorList>
    </citation>
    <scope>NUCLEOTIDE SEQUENCE [LARGE SCALE GENOMIC DNA]</scope>
    <source>
        <strain evidence="8 9">KoM1</strain>
    </source>
</reference>
<feature type="active site" description="Nucleophile" evidence="5">
    <location>
        <position position="33"/>
    </location>
</feature>
<dbReference type="InterPro" id="IPR017937">
    <property type="entry name" value="Thioredoxin_CS"/>
</dbReference>
<evidence type="ECO:0000256" key="4">
    <source>
        <dbReference type="PIRNR" id="PIRNR000077"/>
    </source>
</evidence>
<evidence type="ECO:0000259" key="7">
    <source>
        <dbReference type="PROSITE" id="PS51352"/>
    </source>
</evidence>
<dbReference type="PRINTS" id="PR00421">
    <property type="entry name" value="THIOREDOXIN"/>
</dbReference>
<dbReference type="CDD" id="cd02947">
    <property type="entry name" value="TRX_family"/>
    <property type="match status" value="1"/>
</dbReference>
<evidence type="ECO:0000313" key="9">
    <source>
        <dbReference type="Proteomes" id="UP000017842"/>
    </source>
</evidence>
<dbReference type="Gene3D" id="3.40.30.10">
    <property type="entry name" value="Glutaredoxin"/>
    <property type="match status" value="1"/>
</dbReference>
<dbReference type="PIRSF" id="PIRSF000077">
    <property type="entry name" value="Thioredoxin"/>
    <property type="match status" value="1"/>
</dbReference>
<dbReference type="NCBIfam" id="TIGR01068">
    <property type="entry name" value="thioredoxin"/>
    <property type="match status" value="1"/>
</dbReference>
<proteinExistence type="inferred from homology"/>
<feature type="domain" description="Thioredoxin" evidence="7">
    <location>
        <begin position="1"/>
        <end position="105"/>
    </location>
</feature>
<feature type="site" description="Contributes to redox potential value" evidence="5">
    <location>
        <position position="32"/>
    </location>
</feature>
<comment type="caution">
    <text evidence="8">The sequence shown here is derived from an EMBL/GenBank/DDBJ whole genome shotgun (WGS) entry which is preliminary data.</text>
</comment>
<evidence type="ECO:0000313" key="8">
    <source>
        <dbReference type="EMBL" id="ESS73712.1"/>
    </source>
</evidence>
<gene>
    <name evidence="8" type="primary">trxC</name>
    <name evidence="8" type="ORF">MGMO_11c00190</name>
</gene>
<accession>V5C5H6</accession>
<evidence type="ECO:0000256" key="3">
    <source>
        <dbReference type="NCBIfam" id="TIGR01068"/>
    </source>
</evidence>
<dbReference type="PROSITE" id="PS00194">
    <property type="entry name" value="THIOREDOXIN_1"/>
    <property type="match status" value="1"/>
</dbReference>
<dbReference type="EMBL" id="AYLO01000011">
    <property type="protein sequence ID" value="ESS73712.1"/>
    <property type="molecule type" value="Genomic_DNA"/>
</dbReference>
<keyword evidence="2 6" id="KW-0676">Redox-active center</keyword>
<dbReference type="AlphaFoldDB" id="V5C5H6"/>
<feature type="disulfide bond" description="Redox-active" evidence="6">
    <location>
        <begin position="30"/>
        <end position="33"/>
    </location>
</feature>
<dbReference type="STRING" id="1116472.MGMO_11c00190"/>
<keyword evidence="9" id="KW-1185">Reference proteome</keyword>
<dbReference type="PATRIC" id="fig|1116472.3.peg.395"/>
<sequence length="120" mass="13427">MDIVEVTDSTFNQFIEENPIVVLDFWATWCGPCRGFAPIFEAAAEKYPDIVFGKIDTDAQQQLSKVFDIRSVPTLMVVREKIVVVRESGALPASSLDKVIEHARELDMEIIRAEIAAQDA</sequence>
<comment type="similarity">
    <text evidence="4">Belongs to the thioredoxin family.</text>
</comment>
<feature type="site" description="Deprotonates C-terminal active site Cys" evidence="5">
    <location>
        <position position="24"/>
    </location>
</feature>
<feature type="site" description="Contributes to redox potential value" evidence="5">
    <location>
        <position position="31"/>
    </location>
</feature>
<dbReference type="InterPro" id="IPR036249">
    <property type="entry name" value="Thioredoxin-like_sf"/>
</dbReference>
<dbReference type="Proteomes" id="UP000017842">
    <property type="component" value="Unassembled WGS sequence"/>
</dbReference>
<dbReference type="GO" id="GO:0015035">
    <property type="term" value="F:protein-disulfide reductase activity"/>
    <property type="evidence" value="ECO:0007669"/>
    <property type="project" value="UniProtKB-UniRule"/>
</dbReference>
<dbReference type="InterPro" id="IPR013766">
    <property type="entry name" value="Thioredoxin_domain"/>
</dbReference>
<dbReference type="eggNOG" id="COG0526">
    <property type="taxonomic scope" value="Bacteria"/>
</dbReference>
<dbReference type="Pfam" id="PF00085">
    <property type="entry name" value="Thioredoxin"/>
    <property type="match status" value="1"/>
</dbReference>
<keyword evidence="1 6" id="KW-1015">Disulfide bond</keyword>
<feature type="active site" description="Nucleophile" evidence="5">
    <location>
        <position position="30"/>
    </location>
</feature>
<dbReference type="PANTHER" id="PTHR46115">
    <property type="entry name" value="THIOREDOXIN-LIKE PROTEIN 1"/>
    <property type="match status" value="1"/>
</dbReference>